<dbReference type="EMBL" id="MU864526">
    <property type="protein sequence ID" value="KAK4183757.1"/>
    <property type="molecule type" value="Genomic_DNA"/>
</dbReference>
<dbReference type="Proteomes" id="UP001302126">
    <property type="component" value="Unassembled WGS sequence"/>
</dbReference>
<keyword evidence="3" id="KW-1185">Reference proteome</keyword>
<evidence type="ECO:0000313" key="2">
    <source>
        <dbReference type="EMBL" id="KAK4183757.1"/>
    </source>
</evidence>
<feature type="region of interest" description="Disordered" evidence="1">
    <location>
        <begin position="509"/>
        <end position="539"/>
    </location>
</feature>
<reference evidence="2" key="2">
    <citation type="submission" date="2023-05" db="EMBL/GenBank/DDBJ databases">
        <authorList>
            <consortium name="Lawrence Berkeley National Laboratory"/>
            <person name="Steindorff A."/>
            <person name="Hensen N."/>
            <person name="Bonometti L."/>
            <person name="Westerberg I."/>
            <person name="Brannstrom I.O."/>
            <person name="Guillou S."/>
            <person name="Cros-Aarteil S."/>
            <person name="Calhoun S."/>
            <person name="Haridas S."/>
            <person name="Kuo A."/>
            <person name="Mondo S."/>
            <person name="Pangilinan J."/>
            <person name="Riley R."/>
            <person name="Labutti K."/>
            <person name="Andreopoulos B."/>
            <person name="Lipzen A."/>
            <person name="Chen C."/>
            <person name="Yanf M."/>
            <person name="Daum C."/>
            <person name="Ng V."/>
            <person name="Clum A."/>
            <person name="Ohm R."/>
            <person name="Martin F."/>
            <person name="Silar P."/>
            <person name="Natvig D."/>
            <person name="Lalanne C."/>
            <person name="Gautier V."/>
            <person name="Ament-Velasquez S.L."/>
            <person name="Kruys A."/>
            <person name="Hutchinson M.I."/>
            <person name="Powell A.J."/>
            <person name="Barry K."/>
            <person name="Miller A.N."/>
            <person name="Grigoriev I.V."/>
            <person name="Debuchy R."/>
            <person name="Gladieux P."/>
            <person name="Thoren M.H."/>
            <person name="Johannesson H."/>
        </authorList>
    </citation>
    <scope>NUCLEOTIDE SEQUENCE</scope>
    <source>
        <strain evidence="2">PSN309</strain>
    </source>
</reference>
<protein>
    <submittedName>
        <fullName evidence="2">Uncharacterized protein</fullName>
    </submittedName>
</protein>
<accession>A0AAN7AFA7</accession>
<organism evidence="2 3">
    <name type="scientific">Podospora australis</name>
    <dbReference type="NCBI Taxonomy" id="1536484"/>
    <lineage>
        <taxon>Eukaryota</taxon>
        <taxon>Fungi</taxon>
        <taxon>Dikarya</taxon>
        <taxon>Ascomycota</taxon>
        <taxon>Pezizomycotina</taxon>
        <taxon>Sordariomycetes</taxon>
        <taxon>Sordariomycetidae</taxon>
        <taxon>Sordariales</taxon>
        <taxon>Podosporaceae</taxon>
        <taxon>Podospora</taxon>
    </lineage>
</organism>
<feature type="compositionally biased region" description="Basic and acidic residues" evidence="1">
    <location>
        <begin position="256"/>
        <end position="273"/>
    </location>
</feature>
<name>A0AAN7AFA7_9PEZI</name>
<comment type="caution">
    <text evidence="2">The sequence shown here is derived from an EMBL/GenBank/DDBJ whole genome shotgun (WGS) entry which is preliminary data.</text>
</comment>
<gene>
    <name evidence="2" type="ORF">QBC35DRAFT_542295</name>
</gene>
<dbReference type="AlphaFoldDB" id="A0AAN7AFA7"/>
<evidence type="ECO:0000256" key="1">
    <source>
        <dbReference type="SAM" id="MobiDB-lite"/>
    </source>
</evidence>
<feature type="compositionally biased region" description="Acidic residues" evidence="1">
    <location>
        <begin position="227"/>
        <end position="255"/>
    </location>
</feature>
<reference evidence="2" key="1">
    <citation type="journal article" date="2023" name="Mol. Phylogenet. Evol.">
        <title>Genome-scale phylogeny and comparative genomics of the fungal order Sordariales.</title>
        <authorList>
            <person name="Hensen N."/>
            <person name="Bonometti L."/>
            <person name="Westerberg I."/>
            <person name="Brannstrom I.O."/>
            <person name="Guillou S."/>
            <person name="Cros-Aarteil S."/>
            <person name="Calhoun S."/>
            <person name="Haridas S."/>
            <person name="Kuo A."/>
            <person name="Mondo S."/>
            <person name="Pangilinan J."/>
            <person name="Riley R."/>
            <person name="LaButti K."/>
            <person name="Andreopoulos B."/>
            <person name="Lipzen A."/>
            <person name="Chen C."/>
            <person name="Yan M."/>
            <person name="Daum C."/>
            <person name="Ng V."/>
            <person name="Clum A."/>
            <person name="Steindorff A."/>
            <person name="Ohm R.A."/>
            <person name="Martin F."/>
            <person name="Silar P."/>
            <person name="Natvig D.O."/>
            <person name="Lalanne C."/>
            <person name="Gautier V."/>
            <person name="Ament-Velasquez S.L."/>
            <person name="Kruys A."/>
            <person name="Hutchinson M.I."/>
            <person name="Powell A.J."/>
            <person name="Barry K."/>
            <person name="Miller A.N."/>
            <person name="Grigoriev I.V."/>
            <person name="Debuchy R."/>
            <person name="Gladieux P."/>
            <person name="Hiltunen Thoren M."/>
            <person name="Johannesson H."/>
        </authorList>
    </citation>
    <scope>NUCLEOTIDE SEQUENCE</scope>
    <source>
        <strain evidence="2">PSN309</strain>
    </source>
</reference>
<proteinExistence type="predicted"/>
<feature type="region of interest" description="Disordered" evidence="1">
    <location>
        <begin position="227"/>
        <end position="273"/>
    </location>
</feature>
<feature type="compositionally biased region" description="Basic and acidic residues" evidence="1">
    <location>
        <begin position="627"/>
        <end position="639"/>
    </location>
</feature>
<feature type="region of interest" description="Disordered" evidence="1">
    <location>
        <begin position="627"/>
        <end position="652"/>
    </location>
</feature>
<sequence length="652" mass="72732">MSSVSGKDQICEEMLRDEDEDAFEAGVMDLIPNGEYLGPGLPSLPGPRRTHQEMAMPTWTTARIQRETSARLGWATSLIAARMAAQSPAHSGSGPLLLLLLLLFVTRENLGLEQMVQFSIIICYGLKVLASLRSGLKWQGLLIVVWLPGPLPGLFRLPCSYGSSVLPDQSVLYQQPGPSIMVVPVMPPVGSSWPSWLPGPDILFLGIPLGQCWLSSDEFCGWTEPEEYENEDHAENEEDDETRTEVYEEGEGDGEKEEKKKAADGTRKAKDRLRARDRVVKSGAAWCAQSCVIQRTPRYLSTCMTLTEASEWLRSLLLATGNMVYRTQNYSLSGPRQEQKKKSVVKLRGCTGVVAYLTVPSQQMVAANSPSHQSAMSRPLQGSSLQGKSFMHQPAPYHTAAHQYPTTVILVLLGGTASVSTRLNRVAAGYLLDAETVLVMCRTRFSLPAFQEACRRFSAESIFHRFELSGFLFLANNKSDDRRCWLLSPTSPRRRLDLCTEIQKVHEQLPESLKKSNQPGSQKDPKKKREKIQRPTAVQDMGIAERKTYDYGGFQHWSGMRPSDFARVMVGTEIHRLPWGFWFQIPSSKPPSTSEAWFLLARDSVGQEGLEVDQEDLHSWPRLIAESSDRRQGAERRGDLGVPIPVPLAQSR</sequence>
<evidence type="ECO:0000313" key="3">
    <source>
        <dbReference type="Proteomes" id="UP001302126"/>
    </source>
</evidence>